<dbReference type="PROSITE" id="PS52004">
    <property type="entry name" value="KS3_2"/>
    <property type="match status" value="1"/>
</dbReference>
<dbReference type="CDD" id="cd02440">
    <property type="entry name" value="AdoMet_MTases"/>
    <property type="match status" value="1"/>
</dbReference>
<dbReference type="SUPFAM" id="SSF53474">
    <property type="entry name" value="alpha/beta-Hydrolases"/>
    <property type="match status" value="1"/>
</dbReference>
<dbReference type="Pfam" id="PF02801">
    <property type="entry name" value="Ketoacyl-synt_C"/>
    <property type="match status" value="1"/>
</dbReference>
<keyword evidence="3" id="KW-0808">Transferase</keyword>
<dbReference type="SUPFAM" id="SSF52151">
    <property type="entry name" value="FabD/lysophospholipase-like"/>
    <property type="match status" value="1"/>
</dbReference>
<dbReference type="Gene3D" id="3.40.50.720">
    <property type="entry name" value="NAD(P)-binding Rossmann-like Domain"/>
    <property type="match status" value="1"/>
</dbReference>
<dbReference type="InterPro" id="IPR014031">
    <property type="entry name" value="Ketoacyl_synth_C"/>
</dbReference>
<dbReference type="Gene3D" id="3.40.50.150">
    <property type="entry name" value="Vaccinia Virus protein VP39"/>
    <property type="match status" value="1"/>
</dbReference>
<dbReference type="InterPro" id="IPR001227">
    <property type="entry name" value="Ac_transferase_dom_sf"/>
</dbReference>
<dbReference type="Pfam" id="PF00975">
    <property type="entry name" value="Thioesterase"/>
    <property type="match status" value="1"/>
</dbReference>
<dbReference type="Pfam" id="PF14765">
    <property type="entry name" value="PS-DH"/>
    <property type="match status" value="1"/>
</dbReference>
<dbReference type="InterPro" id="IPR020841">
    <property type="entry name" value="PKS_Beta-ketoAc_synthase_dom"/>
</dbReference>
<dbReference type="Pfam" id="PF16197">
    <property type="entry name" value="KAsynt_C_assoc"/>
    <property type="match status" value="1"/>
</dbReference>
<sequence length="2575" mass="279237">MASEKSKIAVVGVAAQIPSGGFSEKDLDYRTFWDFLVSGSQAYQQITPELFQSSEFATAFDIVKFPALGAFLKNPDGLDTISFGISPKDARVMPFTARRLMELSFEALTDSGIDYRRQKVGCFMSGISDFEARGLINTDGSFAYVPSSLPNRISYALDLTGPSIQLDTACSSSLTALHLASQSIVAGDCSAALVGAAQINRAIGEWARYVPGGVLSPDGITKPFDDAADGFGRGEGAIVVVLKRLEQALRDKDQIYSVILGSAINATGSRMPLNVPSGLAQRQCINEAYHRAGKEFSQVDYAELHITGTAAGDPIEANTAGELFSPQNQLVAGSVKGNVGHLESAAFLVSLLKSSLILEHKIIPPTVNLTKPSTSIEWERISLNVPVQPTPLTCKSSTGRSVISISSAGIGGSTGHVVIESPPVEPEPESESAFSGDCPTVTVVVGGLSPRAVNEISQSLIGSPELRDADSQLLRQCAVTLSRRARQMPWRTAFTLPRDSSSAGDLPSPVLVPSSPPPLVFVLSGQGPQHIEMGRRLFSEFSVFRRTIVDLDQVHVSVMGCSLLDSTGLFSSRSSDVTITLSPDAWPVTITVAAIAMIQIALFDLLRSVGVRPDVLVGHSAGETTALYASGAGSKEMAFEIALARGVAMTVTESPDRGMASLGCNAEKARAIIASVACADLEISCFNSPSGVSVSGLAVSLDKAVAAAQGEGVFAQRIRTMVPGHSSFMEEIRTDYLSRMEAIFTRYPGPHVPAVPVYSTCTGETLVSQFTPEYFWMNCRNPVLFESSIGHILTSHADNPPVFLEISNHPVLASSIIAHGVSDSLVLCPMRRSSAKAKSNPTEHATFTNTLASLVLLGVNQIDFSGLYGKSSYKPSLIAHPLVHRPIPPPKTIPGTAHASRDTAHVSLNGRLLQGLNIVVNEKTHPLLAQHVVHGQPILPATGFLELVWRSYFLKKRTEGIPDTGDGGERHLGCRIYVGIFAFANDEPSGAPSLRAAMVLEIGFEETRITQRVHASGLMDSTMPRAPPQVTDLNRVWDRLPKIRMAGFYESVASHVQFGPVYQRVVRAHGTPSEVILEVRVPSADEPWSNEYRLHPILLDACIHILLHQALSKEHLDHGGALYLPAQLGRFVYYGMETNILSTWISHIKRRSWAPDWKSYDVVISDTSGHVVCRFDDLIVKRLVAPAPRVARRFDLVQQPIALLSSKGRDEPVVYRDIEADEGDLVALYRHMDNLALEMFDKSLANKDLVVGSEASRARYFSFAQRYHARNTRSAVPEDTIQHLRERYNPYFEVTSRIASVHDTVFASSKRAIDKLYSDDLMSRFYSREVQSNNVYRALSEEFSEIVSAIRQQGRRSINILEVGAGTGLLTRYIVDELGKATDVLVEYTVTDASVALASELAQSIAYDKMVPRAYDLRRDPSSQGFAPQSFDIILALHVLHAVPDTKSCLASLKTLLIPGGYLFVVELDGRKWGSKPGSVWFDCVFGSFPEWFGFEDGREHCTMPPDAWMHQLSSLGFVNGRVCQQEAGEGHNFLFSAQKENSGGDVMANGYPPVADSRRIFRYSVGGEMALQRAIEALDQFEEGLDVYVISLEGRDADSALGFCASLSREFPRWSIRLAIFASDDQIADASHLISQHIGVYTRGESVVYWPKDGGVPRVSRLALASAPDSSREAETEHMHLRGEDDLLVESFLTESVGSGLYIIAGRVAMSQSARFPAGSLILALTEKNPGRLAHIPVCSAVPIHHLPAIEAVQTLLDAAVFSLIEQNIVRSTNKDIYVALLSTKRGASRISRSLACLTECQVLDPSDERHSVRLLLTDSDTLVAHPNICQWVPRSGRLVVVDTLLRQSLRDDSSSVLAHALQAAWDTVASGSDPMTLPVSTLSLTPLFSNNKAYIILGGIGGLGVDLAVWMYQNGARHIVLTSRRGIESLDRVRDAESIVKIDYLRSRSDLELRLEACDATSVSATTDVLRTLCRPLGGCFQLTLVLSDALFGAQTSASFEVVRASKLGVFTAFASVVDMASLDFYVAFSSLSGLVGYAGQTNYASACSELNGALAGYSNAFSLIVPGILNAGFLDRASSDHIVKSDSGIFATSLATQELWAILRDGLSKIASGHTFSQYIPDLDWKTLNGGFPLSPTFSHLISERIVMGKSSPDDQILPRVLAILEVDASDFDWERPLISYGLDSLTATRLSTLLQPFCTVSQLELLGGISWDKIAPKLAVVSPNPDSASGLTVLLDILGVDARDFDPSIPLISYGLDSLSAARLATALKPYVAVTQLQLLGNVSWADLSRVAPAQSESIVELVSGAGAATPLFVFCGGEGSLAPLLALRTHFKSRTLYGVQITPATPLATLPGLARYFVSQMQAKQAHGPYRIAAYSQSSFVCIEVARILEADGERVEQLAFIDHFPTLWLHPELEAIPDVHRELSQFFDYPIQSMIAMFSADPLYRSSGRAEQLKAAAAGVQDSQDDLQMVEMTRALIRPILEFLRGLGSQSWTEYTAAVDRWLSSVEAPYALVVAEFGIGTTIPRLRGGGDWEALGVKRHCSKEVEVYLVEGVGHYGILGTPELAQLLQ</sequence>
<dbReference type="SUPFAM" id="SSF53335">
    <property type="entry name" value="S-adenosyl-L-methionine-dependent methyltransferases"/>
    <property type="match status" value="1"/>
</dbReference>
<accession>A0AAD2HCS2</accession>
<dbReference type="SMART" id="SM00827">
    <property type="entry name" value="PKS_AT"/>
    <property type="match status" value="1"/>
</dbReference>
<dbReference type="Gene3D" id="3.10.129.110">
    <property type="entry name" value="Polyketide synthase dehydratase"/>
    <property type="match status" value="1"/>
</dbReference>
<dbReference type="InterPro" id="IPR016035">
    <property type="entry name" value="Acyl_Trfase/lysoPLipase"/>
</dbReference>
<dbReference type="InterPro" id="IPR016039">
    <property type="entry name" value="Thiolase-like"/>
</dbReference>
<dbReference type="InterPro" id="IPR057326">
    <property type="entry name" value="KR_dom"/>
</dbReference>
<dbReference type="InterPro" id="IPR036291">
    <property type="entry name" value="NAD(P)-bd_dom_sf"/>
</dbReference>
<dbReference type="Gene3D" id="3.30.70.250">
    <property type="entry name" value="Malonyl-CoA ACP transacylase, ACP-binding"/>
    <property type="match status" value="1"/>
</dbReference>
<dbReference type="InterPro" id="IPR018201">
    <property type="entry name" value="Ketoacyl_synth_AS"/>
</dbReference>
<keyword evidence="1" id="KW-0596">Phosphopantetheine</keyword>
<proteinExistence type="predicted"/>
<gene>
    <name evidence="9" type="ORF">MYCIT1_LOCUS18005</name>
</gene>
<dbReference type="SUPFAM" id="SSF51735">
    <property type="entry name" value="NAD(P)-binding Rossmann-fold domains"/>
    <property type="match status" value="1"/>
</dbReference>
<dbReference type="Gene3D" id="3.40.366.10">
    <property type="entry name" value="Malonyl-Coenzyme A Acyl Carrier Protein, domain 2"/>
    <property type="match status" value="1"/>
</dbReference>
<evidence type="ECO:0000256" key="4">
    <source>
        <dbReference type="ARBA" id="ARBA00023026"/>
    </source>
</evidence>
<dbReference type="InterPro" id="IPR042104">
    <property type="entry name" value="PKS_dehydratase_sf"/>
</dbReference>
<dbReference type="InterPro" id="IPR029063">
    <property type="entry name" value="SAM-dependent_MTases_sf"/>
</dbReference>
<organism evidence="9 10">
    <name type="scientific">Mycena citricolor</name>
    <dbReference type="NCBI Taxonomy" id="2018698"/>
    <lineage>
        <taxon>Eukaryota</taxon>
        <taxon>Fungi</taxon>
        <taxon>Dikarya</taxon>
        <taxon>Basidiomycota</taxon>
        <taxon>Agaricomycotina</taxon>
        <taxon>Agaricomycetes</taxon>
        <taxon>Agaricomycetidae</taxon>
        <taxon>Agaricales</taxon>
        <taxon>Marasmiineae</taxon>
        <taxon>Mycenaceae</taxon>
        <taxon>Mycena</taxon>
    </lineage>
</organism>
<feature type="active site" description="Proton acceptor; for dehydratase activity" evidence="6">
    <location>
        <position position="931"/>
    </location>
</feature>
<evidence type="ECO:0000313" key="10">
    <source>
        <dbReference type="Proteomes" id="UP001295794"/>
    </source>
</evidence>
<dbReference type="Pfam" id="PF08242">
    <property type="entry name" value="Methyltransf_12"/>
    <property type="match status" value="1"/>
</dbReference>
<feature type="active site" description="Proton donor; for dehydratase activity" evidence="6">
    <location>
        <position position="1100"/>
    </location>
</feature>
<dbReference type="Gene3D" id="3.40.50.1820">
    <property type="entry name" value="alpha/beta hydrolase"/>
    <property type="match status" value="1"/>
</dbReference>
<evidence type="ECO:0000259" key="7">
    <source>
        <dbReference type="PROSITE" id="PS52004"/>
    </source>
</evidence>
<keyword evidence="5" id="KW-0511">Multifunctional enzyme</keyword>
<feature type="domain" description="PKS/mFAS DH" evidence="8">
    <location>
        <begin position="898"/>
        <end position="1189"/>
    </location>
</feature>
<feature type="region of interest" description="C-terminal hotdog fold" evidence="6">
    <location>
        <begin position="1040"/>
        <end position="1189"/>
    </location>
</feature>
<evidence type="ECO:0008006" key="11">
    <source>
        <dbReference type="Google" id="ProtNLM"/>
    </source>
</evidence>
<dbReference type="Pfam" id="PF00109">
    <property type="entry name" value="ketoacyl-synt"/>
    <property type="match status" value="1"/>
</dbReference>
<feature type="domain" description="Ketosynthase family 3 (KS3)" evidence="7">
    <location>
        <begin position="5"/>
        <end position="421"/>
    </location>
</feature>
<dbReference type="SUPFAM" id="SSF55048">
    <property type="entry name" value="Probable ACP-binding domain of malonyl-CoA ACP transacylase"/>
    <property type="match status" value="1"/>
</dbReference>
<dbReference type="InterPro" id="IPR049900">
    <property type="entry name" value="PKS_mFAS_DH"/>
</dbReference>
<dbReference type="PROSITE" id="PS52019">
    <property type="entry name" value="PKS_MFAS_DH"/>
    <property type="match status" value="1"/>
</dbReference>
<protein>
    <recommendedName>
        <fullName evidence="11">Polyketide synthase</fullName>
    </recommendedName>
</protein>
<dbReference type="Gene3D" id="3.10.129.10">
    <property type="entry name" value="Hotdog Thioesterase"/>
    <property type="match status" value="1"/>
</dbReference>
<dbReference type="InterPro" id="IPR013217">
    <property type="entry name" value="Methyltransf_12"/>
</dbReference>
<dbReference type="Pfam" id="PF00550">
    <property type="entry name" value="PP-binding"/>
    <property type="match status" value="2"/>
</dbReference>
<dbReference type="InterPro" id="IPR009081">
    <property type="entry name" value="PP-bd_ACP"/>
</dbReference>
<feature type="region of interest" description="N-terminal hotdog fold" evidence="6">
    <location>
        <begin position="898"/>
        <end position="1026"/>
    </location>
</feature>
<dbReference type="Pfam" id="PF00698">
    <property type="entry name" value="Acyl_transf_1"/>
    <property type="match status" value="1"/>
</dbReference>
<dbReference type="SMART" id="SM00825">
    <property type="entry name" value="PKS_KS"/>
    <property type="match status" value="1"/>
</dbReference>
<dbReference type="InterPro" id="IPR014043">
    <property type="entry name" value="Acyl_transferase_dom"/>
</dbReference>
<dbReference type="InterPro" id="IPR001031">
    <property type="entry name" value="Thioesterase"/>
</dbReference>
<dbReference type="PANTHER" id="PTHR43775">
    <property type="entry name" value="FATTY ACID SYNTHASE"/>
    <property type="match status" value="1"/>
</dbReference>
<evidence type="ECO:0000256" key="6">
    <source>
        <dbReference type="PROSITE-ProRule" id="PRU01363"/>
    </source>
</evidence>
<dbReference type="PROSITE" id="PS00606">
    <property type="entry name" value="KS3_1"/>
    <property type="match status" value="1"/>
</dbReference>
<evidence type="ECO:0000256" key="5">
    <source>
        <dbReference type="ARBA" id="ARBA00023268"/>
    </source>
</evidence>
<dbReference type="Proteomes" id="UP001295794">
    <property type="component" value="Unassembled WGS sequence"/>
</dbReference>
<reference evidence="9" key="1">
    <citation type="submission" date="2023-11" db="EMBL/GenBank/DDBJ databases">
        <authorList>
            <person name="De Vega J J."/>
            <person name="De Vega J J."/>
        </authorList>
    </citation>
    <scope>NUCLEOTIDE SEQUENCE</scope>
</reference>
<evidence type="ECO:0000259" key="8">
    <source>
        <dbReference type="PROSITE" id="PS52019"/>
    </source>
</evidence>
<dbReference type="SUPFAM" id="SSF53901">
    <property type="entry name" value="Thiolase-like"/>
    <property type="match status" value="1"/>
</dbReference>
<dbReference type="InterPro" id="IPR049551">
    <property type="entry name" value="PKS_DH_C"/>
</dbReference>
<dbReference type="PROSITE" id="PS00012">
    <property type="entry name" value="PHOSPHOPANTETHEINE"/>
    <property type="match status" value="2"/>
</dbReference>
<dbReference type="InterPro" id="IPR050091">
    <property type="entry name" value="PKS_NRPS_Biosynth_Enz"/>
</dbReference>
<dbReference type="InterPro" id="IPR029058">
    <property type="entry name" value="AB_hydrolase_fold"/>
</dbReference>
<keyword evidence="2" id="KW-0597">Phosphoprotein</keyword>
<evidence type="ECO:0000313" key="9">
    <source>
        <dbReference type="EMBL" id="CAK5272375.1"/>
    </source>
</evidence>
<keyword evidence="4" id="KW-0843">Virulence</keyword>
<dbReference type="InterPro" id="IPR032821">
    <property type="entry name" value="PKS_assoc"/>
</dbReference>
<dbReference type="GO" id="GO:0004315">
    <property type="term" value="F:3-oxoacyl-[acyl-carrier-protein] synthase activity"/>
    <property type="evidence" value="ECO:0007669"/>
    <property type="project" value="InterPro"/>
</dbReference>
<dbReference type="Pfam" id="PF08659">
    <property type="entry name" value="KR"/>
    <property type="match status" value="1"/>
</dbReference>
<comment type="caution">
    <text evidence="9">The sequence shown here is derived from an EMBL/GenBank/DDBJ whole genome shotgun (WGS) entry which is preliminary data.</text>
</comment>
<keyword evidence="10" id="KW-1185">Reference proteome</keyword>
<dbReference type="PANTHER" id="PTHR43775:SF37">
    <property type="entry name" value="SI:DKEY-61P9.11"/>
    <property type="match status" value="1"/>
</dbReference>
<dbReference type="GO" id="GO:0006633">
    <property type="term" value="P:fatty acid biosynthetic process"/>
    <property type="evidence" value="ECO:0007669"/>
    <property type="project" value="InterPro"/>
</dbReference>
<dbReference type="InterPro" id="IPR014030">
    <property type="entry name" value="Ketoacyl_synth_N"/>
</dbReference>
<dbReference type="InterPro" id="IPR013968">
    <property type="entry name" value="PKS_KR"/>
</dbReference>
<dbReference type="InterPro" id="IPR016036">
    <property type="entry name" value="Malonyl_transacylase_ACP-bd"/>
</dbReference>
<dbReference type="InterPro" id="IPR006162">
    <property type="entry name" value="Ppantetheine_attach_site"/>
</dbReference>
<evidence type="ECO:0000256" key="1">
    <source>
        <dbReference type="ARBA" id="ARBA00022450"/>
    </source>
</evidence>
<dbReference type="EMBL" id="CAVNYO010000181">
    <property type="protein sequence ID" value="CAK5272375.1"/>
    <property type="molecule type" value="Genomic_DNA"/>
</dbReference>
<dbReference type="Gene3D" id="3.40.47.10">
    <property type="match status" value="1"/>
</dbReference>
<dbReference type="CDD" id="cd00833">
    <property type="entry name" value="PKS"/>
    <property type="match status" value="1"/>
</dbReference>
<evidence type="ECO:0000256" key="2">
    <source>
        <dbReference type="ARBA" id="ARBA00022553"/>
    </source>
</evidence>
<evidence type="ECO:0000256" key="3">
    <source>
        <dbReference type="ARBA" id="ARBA00022679"/>
    </source>
</evidence>
<name>A0AAD2HCS2_9AGAR</name>
<dbReference type="SMART" id="SM00822">
    <property type="entry name" value="PKS_KR"/>
    <property type="match status" value="1"/>
</dbReference>
<dbReference type="GO" id="GO:0004312">
    <property type="term" value="F:fatty acid synthase activity"/>
    <property type="evidence" value="ECO:0007669"/>
    <property type="project" value="TreeGrafter"/>
</dbReference>